<dbReference type="EMBL" id="GBRD01017192">
    <property type="protein sequence ID" value="JAG48635.1"/>
    <property type="molecule type" value="Transcribed_RNA"/>
</dbReference>
<dbReference type="GO" id="GO:0005737">
    <property type="term" value="C:cytoplasm"/>
    <property type="evidence" value="ECO:0007669"/>
    <property type="project" value="UniProtKB-SubCell"/>
</dbReference>
<proteinExistence type="inferred from homology"/>
<feature type="region of interest" description="Disordered" evidence="10">
    <location>
        <begin position="1"/>
        <end position="21"/>
    </location>
</feature>
<evidence type="ECO:0000256" key="1">
    <source>
        <dbReference type="ARBA" id="ARBA00004123"/>
    </source>
</evidence>
<protein>
    <recommendedName>
        <fullName evidence="3">protein-histidine N-methyltransferase</fullName>
        <ecNumber evidence="3">2.1.1.85</ecNumber>
    </recommendedName>
</protein>
<dbReference type="PANTHER" id="PTHR14614:SF39">
    <property type="entry name" value="HISTIDINE PROTEIN METHYLTRANSFERASE 1 HOMOLOG"/>
    <property type="match status" value="1"/>
</dbReference>
<evidence type="ECO:0000256" key="2">
    <source>
        <dbReference type="ARBA" id="ARBA00004496"/>
    </source>
</evidence>
<evidence type="ECO:0000256" key="7">
    <source>
        <dbReference type="ARBA" id="ARBA00022691"/>
    </source>
</evidence>
<dbReference type="InterPro" id="IPR019410">
    <property type="entry name" value="Methyltransf_16"/>
</dbReference>
<dbReference type="EMBL" id="GBHO01035403">
    <property type="protein sequence ID" value="JAG08201.1"/>
    <property type="molecule type" value="Transcribed_RNA"/>
</dbReference>
<evidence type="ECO:0000313" key="12">
    <source>
        <dbReference type="EMBL" id="JAG08203.1"/>
    </source>
</evidence>
<dbReference type="EMBL" id="GDHC01005711">
    <property type="protein sequence ID" value="JAQ12918.1"/>
    <property type="molecule type" value="Transcribed_RNA"/>
</dbReference>
<accession>A0A0A9WLA4</accession>
<evidence type="ECO:0000256" key="5">
    <source>
        <dbReference type="ARBA" id="ARBA00022603"/>
    </source>
</evidence>
<dbReference type="GO" id="GO:0032259">
    <property type="term" value="P:methylation"/>
    <property type="evidence" value="ECO:0007669"/>
    <property type="project" value="UniProtKB-KW"/>
</dbReference>
<evidence type="ECO:0000313" key="13">
    <source>
        <dbReference type="EMBL" id="JAG48635.1"/>
    </source>
</evidence>
<dbReference type="PANTHER" id="PTHR14614">
    <property type="entry name" value="HEPATOCELLULAR CARCINOMA-ASSOCIATED ANTIGEN"/>
    <property type="match status" value="1"/>
</dbReference>
<keyword evidence="8" id="KW-0539">Nucleus</keyword>
<dbReference type="GO" id="GO:0018064">
    <property type="term" value="F:protein-L-histidine N-tele-methyltransferase activity"/>
    <property type="evidence" value="ECO:0007669"/>
    <property type="project" value="UniProtKB-EC"/>
</dbReference>
<evidence type="ECO:0000256" key="6">
    <source>
        <dbReference type="ARBA" id="ARBA00022679"/>
    </source>
</evidence>
<dbReference type="EMBL" id="GBRD01017191">
    <property type="protein sequence ID" value="JAG48636.1"/>
    <property type="molecule type" value="Transcribed_RNA"/>
</dbReference>
<dbReference type="SUPFAM" id="SSF53335">
    <property type="entry name" value="S-adenosyl-L-methionine-dependent methyltransferases"/>
    <property type="match status" value="1"/>
</dbReference>
<keyword evidence="5 14" id="KW-0489">Methyltransferase</keyword>
<evidence type="ECO:0000313" key="15">
    <source>
        <dbReference type="EMBL" id="JAQ17655.1"/>
    </source>
</evidence>
<organism evidence="11">
    <name type="scientific">Lygus hesperus</name>
    <name type="common">Western plant bug</name>
    <dbReference type="NCBI Taxonomy" id="30085"/>
    <lineage>
        <taxon>Eukaryota</taxon>
        <taxon>Metazoa</taxon>
        <taxon>Ecdysozoa</taxon>
        <taxon>Arthropoda</taxon>
        <taxon>Hexapoda</taxon>
        <taxon>Insecta</taxon>
        <taxon>Pterygota</taxon>
        <taxon>Neoptera</taxon>
        <taxon>Paraneoptera</taxon>
        <taxon>Hemiptera</taxon>
        <taxon>Heteroptera</taxon>
        <taxon>Panheteroptera</taxon>
        <taxon>Cimicomorpha</taxon>
        <taxon>Miridae</taxon>
        <taxon>Mirini</taxon>
        <taxon>Lygus</taxon>
    </lineage>
</organism>
<reference evidence="14" key="4">
    <citation type="journal article" date="2016" name="Gigascience">
        <title>De novo construction of an expanded transcriptome assembly for the western tarnished plant bug, Lygus hesperus.</title>
        <authorList>
            <person name="Tassone E.E."/>
            <person name="Geib S.M."/>
            <person name="Hall B."/>
            <person name="Fabrick J.A."/>
            <person name="Brent C.S."/>
            <person name="Hull J.J."/>
        </authorList>
    </citation>
    <scope>NUCLEOTIDE SEQUENCE</scope>
</reference>
<evidence type="ECO:0000256" key="9">
    <source>
        <dbReference type="ARBA" id="ARBA00038126"/>
    </source>
</evidence>
<reference evidence="11" key="1">
    <citation type="journal article" date="2014" name="PLoS ONE">
        <title>Transcriptome-Based Identification of ABC Transporters in the Western Tarnished Plant Bug Lygus hesperus.</title>
        <authorList>
            <person name="Hull J.J."/>
            <person name="Chaney K."/>
            <person name="Geib S.M."/>
            <person name="Fabrick J.A."/>
            <person name="Brent C.S."/>
            <person name="Walsh D."/>
            <person name="Lavine L.C."/>
        </authorList>
    </citation>
    <scope>NUCLEOTIDE SEQUENCE</scope>
</reference>
<evidence type="ECO:0000313" key="14">
    <source>
        <dbReference type="EMBL" id="JAQ12918.1"/>
    </source>
</evidence>
<dbReference type="GO" id="GO:0005634">
    <property type="term" value="C:nucleus"/>
    <property type="evidence" value="ECO:0007669"/>
    <property type="project" value="UniProtKB-SubCell"/>
</dbReference>
<evidence type="ECO:0000313" key="11">
    <source>
        <dbReference type="EMBL" id="JAG08201.1"/>
    </source>
</evidence>
<sequence length="279" mass="31021">MFTFNFGGDGQSQTSQAKDEDTIQNAVPLAQRIPAEVRMDEEWIKYSTTIVSVEDMEITVVDPIKVVDHLKTSDLTELVALQADRAHSDLIPGVYEGGMKIWESTFDLGTLLLKKAPEVFENKSVLDLGCGSGLLGILAMKMGSKSVHFHDYNSEVLSFLTIPNVSLNDKCSLDQCQFWCGDWGCYEQVDETKFDLILTSETIYNAANHKKLHDVIKSKLNQGGAAYVAGKSYYFGVGGSMKGFKETVENEKIFDVTSIWVSDEGVKREILLLEHVRAT</sequence>
<dbReference type="EC" id="2.1.1.85" evidence="3"/>
<dbReference type="InterPro" id="IPR029063">
    <property type="entry name" value="SAM-dependent_MTases_sf"/>
</dbReference>
<comment type="similarity">
    <text evidence="9">Belongs to the methyltransferase superfamily. METTL18 family.</text>
</comment>
<keyword evidence="7" id="KW-0949">S-adenosyl-L-methionine</keyword>
<comment type="subcellular location">
    <subcellularLocation>
        <location evidence="2">Cytoplasm</location>
    </subcellularLocation>
    <subcellularLocation>
        <location evidence="1">Nucleus</location>
    </subcellularLocation>
</comment>
<evidence type="ECO:0000256" key="3">
    <source>
        <dbReference type="ARBA" id="ARBA00012533"/>
    </source>
</evidence>
<name>A0A0A9WLA4_LYGHE</name>
<dbReference type="EMBL" id="GDHC01000974">
    <property type="protein sequence ID" value="JAQ17655.1"/>
    <property type="molecule type" value="Transcribed_RNA"/>
</dbReference>
<evidence type="ECO:0000256" key="10">
    <source>
        <dbReference type="SAM" id="MobiDB-lite"/>
    </source>
</evidence>
<keyword evidence="4" id="KW-0963">Cytoplasm</keyword>
<reference evidence="11" key="2">
    <citation type="submission" date="2014-07" db="EMBL/GenBank/DDBJ databases">
        <authorList>
            <person name="Hull J."/>
        </authorList>
    </citation>
    <scope>NUCLEOTIDE SEQUENCE</scope>
</reference>
<dbReference type="CDD" id="cd02440">
    <property type="entry name" value="AdoMet_MTases"/>
    <property type="match status" value="1"/>
</dbReference>
<gene>
    <name evidence="15" type="primary">Mettl18_1</name>
    <name evidence="14" type="synonym">Mettl18_0</name>
    <name evidence="11" type="ORF">CM83_36404</name>
    <name evidence="12" type="ORF">CM83_36406</name>
    <name evidence="15" type="ORF">g.44011</name>
    <name evidence="14" type="ORF">g.44013</name>
</gene>
<evidence type="ECO:0000256" key="4">
    <source>
        <dbReference type="ARBA" id="ARBA00022490"/>
    </source>
</evidence>
<dbReference type="Gene3D" id="3.40.50.150">
    <property type="entry name" value="Vaccinia Virus protein VP39"/>
    <property type="match status" value="1"/>
</dbReference>
<dbReference type="Pfam" id="PF10294">
    <property type="entry name" value="Methyltransf_16"/>
    <property type="match status" value="1"/>
</dbReference>
<keyword evidence="6 14" id="KW-0808">Transferase</keyword>
<reference evidence="13" key="3">
    <citation type="submission" date="2014-09" db="EMBL/GenBank/DDBJ databases">
        <authorList>
            <person name="Magalhaes I.L.F."/>
            <person name="Oliveira U."/>
            <person name="Santos F.R."/>
            <person name="Vidigal T.H.D.A."/>
            <person name="Brescovit A.D."/>
            <person name="Santos A.J."/>
        </authorList>
    </citation>
    <scope>NUCLEOTIDE SEQUENCE</scope>
</reference>
<evidence type="ECO:0000256" key="8">
    <source>
        <dbReference type="ARBA" id="ARBA00023242"/>
    </source>
</evidence>
<dbReference type="EMBL" id="GBHO01035401">
    <property type="protein sequence ID" value="JAG08203.1"/>
    <property type="molecule type" value="Transcribed_RNA"/>
</dbReference>
<dbReference type="AlphaFoldDB" id="A0A0A9WLA4"/>